<accession>A0A8H3DY98</accession>
<dbReference type="SUPFAM" id="SSF50630">
    <property type="entry name" value="Acid proteases"/>
    <property type="match status" value="1"/>
</dbReference>
<dbReference type="PROSITE" id="PS51767">
    <property type="entry name" value="PEPTIDASE_A1"/>
    <property type="match status" value="1"/>
</dbReference>
<protein>
    <recommendedName>
        <fullName evidence="2">Peptidase A1 domain-containing protein</fullName>
    </recommendedName>
</protein>
<dbReference type="Proteomes" id="UP000663827">
    <property type="component" value="Unassembled WGS sequence"/>
</dbReference>
<dbReference type="Pfam" id="PF00026">
    <property type="entry name" value="Asp"/>
    <property type="match status" value="1"/>
</dbReference>
<sequence>MKIKNCPEIGLTQSSAMLPIIAFALLPQVLALTKIDSLPILVNFKPLDKGLTLVDRDRARIQTLLGRHKKRAKTKSVGLKNTGAEYTIKVGFGSPPTYWEDNLLIDTGSAYTWINADRGYIKTETSIKQEGQEFFADYLWGFAFGAHYKDLVTLSPTLSIANMPFGVASFTDLEGIDGILGLGPASLSQGVLKPNNNELVPTIMDALVAQNQIRHNIFGLSFAPFTSQGKVDGRLSFGAVNRRKWTGKLNWVNTTKKKLQNECWGFEQTIKVMGGQCSAEQQQQLTTTQYGKRVIQPPSAGIVDSGTALIFIAPQAFEAYSKSIPGSKIDKLSKLLEIPKDRVSEMKSLYFVIGGVSFYFAVKKKHLKATQVSYELIPRAQLLPRVLNTQVVLLQLPCTMIPLAFSEPEDLVKPLTTRMAPLKREPSYSMINHTTARRYCRSKKLVSFRSLRQGHVGGARRTSGFLIRAKYPRGTTVAPTRIVTAPRYCDHPSCIPLSYDPHNTVPRSLDSFSAAPYYRQATPTLGPLSGIRLDRHHEPGRWLTANSRIQTDD</sequence>
<evidence type="ECO:0000259" key="2">
    <source>
        <dbReference type="PROSITE" id="PS51767"/>
    </source>
</evidence>
<name>A0A8H3DY98_9AGAM</name>
<reference evidence="3" key="1">
    <citation type="submission" date="2021-01" db="EMBL/GenBank/DDBJ databases">
        <authorList>
            <person name="Kaushik A."/>
        </authorList>
    </citation>
    <scope>NUCLEOTIDE SEQUENCE</scope>
    <source>
        <strain evidence="3">AG5</strain>
    </source>
</reference>
<dbReference type="Gene3D" id="2.40.70.10">
    <property type="entry name" value="Acid Proteases"/>
    <property type="match status" value="2"/>
</dbReference>
<gene>
    <name evidence="3" type="ORF">RDB_LOCUS79794</name>
</gene>
<dbReference type="InterPro" id="IPR034164">
    <property type="entry name" value="Pepsin-like_dom"/>
</dbReference>
<dbReference type="GO" id="GO:0004190">
    <property type="term" value="F:aspartic-type endopeptidase activity"/>
    <property type="evidence" value="ECO:0007669"/>
    <property type="project" value="InterPro"/>
</dbReference>
<dbReference type="PANTHER" id="PTHR47966:SF74">
    <property type="entry name" value="AGR407CP"/>
    <property type="match status" value="1"/>
</dbReference>
<dbReference type="InterPro" id="IPR033121">
    <property type="entry name" value="PEPTIDASE_A1"/>
</dbReference>
<evidence type="ECO:0000313" key="4">
    <source>
        <dbReference type="Proteomes" id="UP000663827"/>
    </source>
</evidence>
<evidence type="ECO:0000256" key="1">
    <source>
        <dbReference type="ARBA" id="ARBA00007447"/>
    </source>
</evidence>
<comment type="similarity">
    <text evidence="1">Belongs to the peptidase A1 family.</text>
</comment>
<dbReference type="GO" id="GO:0006508">
    <property type="term" value="P:proteolysis"/>
    <property type="evidence" value="ECO:0007669"/>
    <property type="project" value="InterPro"/>
</dbReference>
<dbReference type="AlphaFoldDB" id="A0A8H3DY98"/>
<comment type="caution">
    <text evidence="3">The sequence shown here is derived from an EMBL/GenBank/DDBJ whole genome shotgun (WGS) entry which is preliminary data.</text>
</comment>
<organism evidence="3 4">
    <name type="scientific">Rhizoctonia solani</name>
    <dbReference type="NCBI Taxonomy" id="456999"/>
    <lineage>
        <taxon>Eukaryota</taxon>
        <taxon>Fungi</taxon>
        <taxon>Dikarya</taxon>
        <taxon>Basidiomycota</taxon>
        <taxon>Agaricomycotina</taxon>
        <taxon>Agaricomycetes</taxon>
        <taxon>Cantharellales</taxon>
        <taxon>Ceratobasidiaceae</taxon>
        <taxon>Rhizoctonia</taxon>
    </lineage>
</organism>
<dbReference type="PANTHER" id="PTHR47966">
    <property type="entry name" value="BETA-SITE APP-CLEAVING ENZYME, ISOFORM A-RELATED"/>
    <property type="match status" value="1"/>
</dbReference>
<dbReference type="InterPro" id="IPR021109">
    <property type="entry name" value="Peptidase_aspartic_dom_sf"/>
</dbReference>
<dbReference type="EMBL" id="CAJNJQ010001624">
    <property type="protein sequence ID" value="CAE7145028.1"/>
    <property type="molecule type" value="Genomic_DNA"/>
</dbReference>
<proteinExistence type="inferred from homology"/>
<dbReference type="CDD" id="cd05471">
    <property type="entry name" value="pepsin_like"/>
    <property type="match status" value="1"/>
</dbReference>
<dbReference type="InterPro" id="IPR001461">
    <property type="entry name" value="Aspartic_peptidase_A1"/>
</dbReference>
<feature type="domain" description="Peptidase A1" evidence="2">
    <location>
        <begin position="86"/>
        <end position="404"/>
    </location>
</feature>
<evidence type="ECO:0000313" key="3">
    <source>
        <dbReference type="EMBL" id="CAE7145028.1"/>
    </source>
</evidence>